<dbReference type="PANTHER" id="PTHR30055">
    <property type="entry name" value="HTH-TYPE TRANSCRIPTIONAL REGULATOR RUTR"/>
    <property type="match status" value="1"/>
</dbReference>
<sequence>MTDTVESDAVLTDGATSPTRTPLSRERVMRAAVDVADAEGIAAVSMRRIGQELGVEAMSLYNHVAGKEAMLDAMVEQVAAELVAAVSALDSPDPAIDWRGALRARALAAREVMLRHRWAPGVLETRTTMNLDVVRYFDGVVAILRAGGFSNDLTHHSLHALGSRVIGFSQELFNPGDAAADTASEDLLVAMAAQVPHLVEMLGEVAHDDPGSTLGWCDDQSEFEFGLDVLLDGLERRRASTVGP</sequence>
<feature type="region of interest" description="Disordered" evidence="5">
    <location>
        <begin position="1"/>
        <end position="23"/>
    </location>
</feature>
<keyword evidence="2 4" id="KW-0238">DNA-binding</keyword>
<evidence type="ECO:0000313" key="7">
    <source>
        <dbReference type="EMBL" id="NYG06583.1"/>
    </source>
</evidence>
<dbReference type="InterPro" id="IPR050109">
    <property type="entry name" value="HTH-type_TetR-like_transc_reg"/>
</dbReference>
<accession>A0A852WBT1</accession>
<protein>
    <submittedName>
        <fullName evidence="7">AcrR family transcriptional regulator</fullName>
    </submittedName>
</protein>
<dbReference type="EMBL" id="JACCAB010000001">
    <property type="protein sequence ID" value="NYG06583.1"/>
    <property type="molecule type" value="Genomic_DNA"/>
</dbReference>
<dbReference type="SUPFAM" id="SSF48498">
    <property type="entry name" value="Tetracyclin repressor-like, C-terminal domain"/>
    <property type="match status" value="1"/>
</dbReference>
<evidence type="ECO:0000259" key="6">
    <source>
        <dbReference type="PROSITE" id="PS50977"/>
    </source>
</evidence>
<evidence type="ECO:0000256" key="3">
    <source>
        <dbReference type="ARBA" id="ARBA00023163"/>
    </source>
</evidence>
<evidence type="ECO:0000256" key="5">
    <source>
        <dbReference type="SAM" id="MobiDB-lite"/>
    </source>
</evidence>
<dbReference type="Proteomes" id="UP000573599">
    <property type="component" value="Unassembled WGS sequence"/>
</dbReference>
<comment type="caution">
    <text evidence="7">The sequence shown here is derived from an EMBL/GenBank/DDBJ whole genome shotgun (WGS) entry which is preliminary data.</text>
</comment>
<dbReference type="Gene3D" id="1.10.10.60">
    <property type="entry name" value="Homeodomain-like"/>
    <property type="match status" value="1"/>
</dbReference>
<dbReference type="Gene3D" id="1.10.357.10">
    <property type="entry name" value="Tetracycline Repressor, domain 2"/>
    <property type="match status" value="1"/>
</dbReference>
<name>A0A852WBT1_9MICO</name>
<dbReference type="InterPro" id="IPR009057">
    <property type="entry name" value="Homeodomain-like_sf"/>
</dbReference>
<keyword evidence="1" id="KW-0805">Transcription regulation</keyword>
<feature type="DNA-binding region" description="H-T-H motif" evidence="4">
    <location>
        <begin position="45"/>
        <end position="64"/>
    </location>
</feature>
<organism evidence="7 8">
    <name type="scientific">Pedococcus badiiscoriae</name>
    <dbReference type="NCBI Taxonomy" id="642776"/>
    <lineage>
        <taxon>Bacteria</taxon>
        <taxon>Bacillati</taxon>
        <taxon>Actinomycetota</taxon>
        <taxon>Actinomycetes</taxon>
        <taxon>Micrococcales</taxon>
        <taxon>Intrasporangiaceae</taxon>
        <taxon>Pedococcus</taxon>
    </lineage>
</organism>
<keyword evidence="3" id="KW-0804">Transcription</keyword>
<feature type="domain" description="HTH tetR-type" evidence="6">
    <location>
        <begin position="22"/>
        <end position="82"/>
    </location>
</feature>
<keyword evidence="8" id="KW-1185">Reference proteome</keyword>
<dbReference type="GO" id="GO:0045892">
    <property type="term" value="P:negative regulation of DNA-templated transcription"/>
    <property type="evidence" value="ECO:0007669"/>
    <property type="project" value="InterPro"/>
</dbReference>
<proteinExistence type="predicted"/>
<reference evidence="7 8" key="1">
    <citation type="submission" date="2020-07" db="EMBL/GenBank/DDBJ databases">
        <title>Sequencing the genomes of 1000 actinobacteria strains.</title>
        <authorList>
            <person name="Klenk H.-P."/>
        </authorList>
    </citation>
    <scope>NUCLEOTIDE SEQUENCE [LARGE SCALE GENOMIC DNA]</scope>
    <source>
        <strain evidence="7 8">DSM 23987</strain>
    </source>
</reference>
<dbReference type="AlphaFoldDB" id="A0A852WBT1"/>
<dbReference type="InterPro" id="IPR004111">
    <property type="entry name" value="Repressor_TetR_C"/>
</dbReference>
<dbReference type="InterPro" id="IPR036271">
    <property type="entry name" value="Tet_transcr_reg_TetR-rel_C_sf"/>
</dbReference>
<dbReference type="GO" id="GO:0000976">
    <property type="term" value="F:transcription cis-regulatory region binding"/>
    <property type="evidence" value="ECO:0007669"/>
    <property type="project" value="TreeGrafter"/>
</dbReference>
<dbReference type="InterPro" id="IPR001647">
    <property type="entry name" value="HTH_TetR"/>
</dbReference>
<dbReference type="PANTHER" id="PTHR30055:SF151">
    <property type="entry name" value="TRANSCRIPTIONAL REGULATORY PROTEIN"/>
    <property type="match status" value="1"/>
</dbReference>
<evidence type="ECO:0000256" key="2">
    <source>
        <dbReference type="ARBA" id="ARBA00023125"/>
    </source>
</evidence>
<dbReference type="Pfam" id="PF00440">
    <property type="entry name" value="TetR_N"/>
    <property type="match status" value="1"/>
</dbReference>
<dbReference type="Pfam" id="PF02909">
    <property type="entry name" value="TetR_C_1"/>
    <property type="match status" value="1"/>
</dbReference>
<gene>
    <name evidence="7" type="ORF">BJ986_001070</name>
</gene>
<dbReference type="RefSeq" id="WP_337794870.1">
    <property type="nucleotide sequence ID" value="NZ_JACCAB010000001.1"/>
</dbReference>
<evidence type="ECO:0000313" key="8">
    <source>
        <dbReference type="Proteomes" id="UP000573599"/>
    </source>
</evidence>
<dbReference type="GO" id="GO:0003700">
    <property type="term" value="F:DNA-binding transcription factor activity"/>
    <property type="evidence" value="ECO:0007669"/>
    <property type="project" value="TreeGrafter"/>
</dbReference>
<dbReference type="PROSITE" id="PS50977">
    <property type="entry name" value="HTH_TETR_2"/>
    <property type="match status" value="1"/>
</dbReference>
<dbReference type="SUPFAM" id="SSF46689">
    <property type="entry name" value="Homeodomain-like"/>
    <property type="match status" value="1"/>
</dbReference>
<evidence type="ECO:0000256" key="4">
    <source>
        <dbReference type="PROSITE-ProRule" id="PRU00335"/>
    </source>
</evidence>
<evidence type="ECO:0000256" key="1">
    <source>
        <dbReference type="ARBA" id="ARBA00023015"/>
    </source>
</evidence>